<gene>
    <name evidence="6" type="ORF">HK103_002921</name>
</gene>
<dbReference type="GO" id="GO:0017116">
    <property type="term" value="F:single-stranded DNA helicase activity"/>
    <property type="evidence" value="ECO:0007669"/>
    <property type="project" value="TreeGrafter"/>
</dbReference>
<evidence type="ECO:0000256" key="1">
    <source>
        <dbReference type="ARBA" id="ARBA00022741"/>
    </source>
</evidence>
<evidence type="ECO:0000256" key="4">
    <source>
        <dbReference type="SAM" id="MobiDB-lite"/>
    </source>
</evidence>
<dbReference type="GO" id="GO:0042555">
    <property type="term" value="C:MCM complex"/>
    <property type="evidence" value="ECO:0007669"/>
    <property type="project" value="UniProtKB-ARBA"/>
</dbReference>
<dbReference type="Pfam" id="PF00493">
    <property type="entry name" value="MCM"/>
    <property type="match status" value="2"/>
</dbReference>
<dbReference type="AlphaFoldDB" id="A0AAD5Y4M4"/>
<dbReference type="InterPro" id="IPR031327">
    <property type="entry name" value="MCM"/>
</dbReference>
<dbReference type="InterPro" id="IPR041562">
    <property type="entry name" value="MCM_lid"/>
</dbReference>
<accession>A0AAD5Y4M4</accession>
<dbReference type="InterPro" id="IPR001208">
    <property type="entry name" value="MCM_dom"/>
</dbReference>
<feature type="region of interest" description="Disordered" evidence="4">
    <location>
        <begin position="583"/>
        <end position="603"/>
    </location>
</feature>
<keyword evidence="7" id="KW-1185">Reference proteome</keyword>
<dbReference type="SUPFAM" id="SSF50249">
    <property type="entry name" value="Nucleic acid-binding proteins"/>
    <property type="match status" value="1"/>
</dbReference>
<dbReference type="Gene3D" id="3.40.50.300">
    <property type="entry name" value="P-loop containing nucleotide triphosphate hydrolases"/>
    <property type="match status" value="2"/>
</dbReference>
<dbReference type="Pfam" id="PF17855">
    <property type="entry name" value="MCM_lid"/>
    <property type="match status" value="1"/>
</dbReference>
<dbReference type="GO" id="GO:0016787">
    <property type="term" value="F:hydrolase activity"/>
    <property type="evidence" value="ECO:0007669"/>
    <property type="project" value="UniProtKB-KW"/>
</dbReference>
<dbReference type="SUPFAM" id="SSF52540">
    <property type="entry name" value="P-loop containing nucleoside triphosphate hydrolases"/>
    <property type="match status" value="1"/>
</dbReference>
<proteinExistence type="predicted"/>
<reference evidence="6" key="1">
    <citation type="submission" date="2020-05" db="EMBL/GenBank/DDBJ databases">
        <title>Phylogenomic resolution of chytrid fungi.</title>
        <authorList>
            <person name="Stajich J.E."/>
            <person name="Amses K."/>
            <person name="Simmons R."/>
            <person name="Seto K."/>
            <person name="Myers J."/>
            <person name="Bonds A."/>
            <person name="Quandt C.A."/>
            <person name="Barry K."/>
            <person name="Liu P."/>
            <person name="Grigoriev I."/>
            <person name="Longcore J.E."/>
            <person name="James T.Y."/>
        </authorList>
    </citation>
    <scope>NUCLEOTIDE SEQUENCE</scope>
    <source>
        <strain evidence="6">PLAUS21</strain>
    </source>
</reference>
<dbReference type="GO" id="GO:0006279">
    <property type="term" value="P:premeiotic DNA replication"/>
    <property type="evidence" value="ECO:0007669"/>
    <property type="project" value="UniProtKB-ARBA"/>
</dbReference>
<dbReference type="GO" id="GO:0005524">
    <property type="term" value="F:ATP binding"/>
    <property type="evidence" value="ECO:0007669"/>
    <property type="project" value="UniProtKB-KW"/>
</dbReference>
<name>A0AAD5Y4M4_9FUNG</name>
<dbReference type="GO" id="GO:0043596">
    <property type="term" value="C:nuclear replication fork"/>
    <property type="evidence" value="ECO:0007669"/>
    <property type="project" value="UniProtKB-ARBA"/>
</dbReference>
<dbReference type="GO" id="GO:0003697">
    <property type="term" value="F:single-stranded DNA binding"/>
    <property type="evidence" value="ECO:0007669"/>
    <property type="project" value="TreeGrafter"/>
</dbReference>
<protein>
    <recommendedName>
        <fullName evidence="5">MCM C-terminal AAA(+) ATPase domain-containing protein</fullName>
    </recommendedName>
</protein>
<sequence length="709" mass="80349">MTEIHELKETKDYQEIRIQEQVSRLDIGTIPRTITCILMDDLVDECKAGDDVTVTSIVIERWKRIRDHDRLELEITLYANNIRVNNSNATLGLTRELQEEFENFWKSHRNTPLLARNKILASFCPQVYGLYIVKLAIMLVLVGGVGKQEGGLKIRGDSHILLVGVKDSGEWQLEAGALVLADKGICCIDEFGTIREQDKTAIHEAMEQQSISVAKAGLVCKLNTRCSIIAATNPKGKYDTRQNIEINTAIASPTISSFLLANEITEIKTTNSPHFSIQKLSSYIDYVRQKQPQLTKNATTVLKNYYQIQRQKDFRNQARTTIRLLESLIRLSQAHAKLLCQDKVLVRDAVVAISVIEASMQTTALNGLRSCFETFPDDPDLEHSRMENDVLISIGCGDLVENYQFQGNGDFNLPDLNYTNSNQPDLNYTNSNQPDLNYSDFNFVPNESIPQSMDEVDNQTTVAPQTRLNSESDIDVLANTGNKEITNNQMEERENRQSLFSKEIPPENQELELLIDDDISDDDTPVSWEATIRKEKETVKDQPEISWEEYQQSLDLDQAIESSSRNQGSVKIIEPRVLTFASPRPREGSLETNNSKSLKKDSRTKQDLAWEEYLQKAVTDTPLESTDASIEKSGLLLDLPDDPFNSDEEIDSIPCNILGSSLPLNTQTIRENPEKKRKLVEDYDFENNDLFASQVSNFGLDKFRYNKKN</sequence>
<evidence type="ECO:0000259" key="5">
    <source>
        <dbReference type="PROSITE" id="PS50051"/>
    </source>
</evidence>
<dbReference type="PANTHER" id="PTHR11630">
    <property type="entry name" value="DNA REPLICATION LICENSING FACTOR MCM FAMILY MEMBER"/>
    <property type="match status" value="1"/>
</dbReference>
<dbReference type="Pfam" id="PF17207">
    <property type="entry name" value="MCM_OB"/>
    <property type="match status" value="1"/>
</dbReference>
<evidence type="ECO:0000313" key="7">
    <source>
        <dbReference type="Proteomes" id="UP001210925"/>
    </source>
</evidence>
<keyword evidence="1" id="KW-0547">Nucleotide-binding</keyword>
<dbReference type="InterPro" id="IPR033762">
    <property type="entry name" value="MCM_OB"/>
</dbReference>
<keyword evidence="2" id="KW-0067">ATP-binding</keyword>
<dbReference type="Gene3D" id="2.40.50.140">
    <property type="entry name" value="Nucleic acid-binding proteins"/>
    <property type="match status" value="1"/>
</dbReference>
<dbReference type="GO" id="GO:0031261">
    <property type="term" value="C:DNA replication preinitiation complex"/>
    <property type="evidence" value="ECO:0007669"/>
    <property type="project" value="UniProtKB-ARBA"/>
</dbReference>
<dbReference type="SMART" id="SM00350">
    <property type="entry name" value="MCM"/>
    <property type="match status" value="1"/>
</dbReference>
<organism evidence="6 7">
    <name type="scientific">Boothiomyces macroporosus</name>
    <dbReference type="NCBI Taxonomy" id="261099"/>
    <lineage>
        <taxon>Eukaryota</taxon>
        <taxon>Fungi</taxon>
        <taxon>Fungi incertae sedis</taxon>
        <taxon>Chytridiomycota</taxon>
        <taxon>Chytridiomycota incertae sedis</taxon>
        <taxon>Chytridiomycetes</taxon>
        <taxon>Rhizophydiales</taxon>
        <taxon>Terramycetaceae</taxon>
        <taxon>Boothiomyces</taxon>
    </lineage>
</organism>
<dbReference type="EMBL" id="JADGKB010000206">
    <property type="protein sequence ID" value="KAJ3251035.1"/>
    <property type="molecule type" value="Genomic_DNA"/>
</dbReference>
<comment type="caution">
    <text evidence="6">The sequence shown here is derived from an EMBL/GenBank/DDBJ whole genome shotgun (WGS) entry which is preliminary data.</text>
</comment>
<dbReference type="InterPro" id="IPR012340">
    <property type="entry name" value="NA-bd_OB-fold"/>
</dbReference>
<evidence type="ECO:0000313" key="6">
    <source>
        <dbReference type="EMBL" id="KAJ3251035.1"/>
    </source>
</evidence>
<dbReference type="InterPro" id="IPR027417">
    <property type="entry name" value="P-loop_NTPase"/>
</dbReference>
<evidence type="ECO:0000256" key="3">
    <source>
        <dbReference type="ARBA" id="ARBA00023125"/>
    </source>
</evidence>
<feature type="domain" description="MCM C-terminal AAA(+) ATPase" evidence="5">
    <location>
        <begin position="115"/>
        <end position="260"/>
    </location>
</feature>
<dbReference type="PROSITE" id="PS50051">
    <property type="entry name" value="MCM_2"/>
    <property type="match status" value="1"/>
</dbReference>
<dbReference type="PANTHER" id="PTHR11630:SF48">
    <property type="entry name" value="DNA HELICASE MCM9"/>
    <property type="match status" value="1"/>
</dbReference>
<dbReference type="GO" id="GO:0000724">
    <property type="term" value="P:double-strand break repair via homologous recombination"/>
    <property type="evidence" value="ECO:0007669"/>
    <property type="project" value="TreeGrafter"/>
</dbReference>
<dbReference type="GO" id="GO:0005656">
    <property type="term" value="C:nuclear pre-replicative complex"/>
    <property type="evidence" value="ECO:0007669"/>
    <property type="project" value="UniProtKB-ARBA"/>
</dbReference>
<evidence type="ECO:0000256" key="2">
    <source>
        <dbReference type="ARBA" id="ARBA00022840"/>
    </source>
</evidence>
<keyword evidence="3" id="KW-0238">DNA-binding</keyword>
<dbReference type="Proteomes" id="UP001210925">
    <property type="component" value="Unassembled WGS sequence"/>
</dbReference>